<dbReference type="RefSeq" id="WP_101816495.1">
    <property type="nucleotide sequence ID" value="NZ_PJZF01000010.1"/>
</dbReference>
<feature type="chain" id="PRO_5014639509" description="DUF2531 domain-containing protein" evidence="1">
    <location>
        <begin position="31"/>
        <end position="122"/>
    </location>
</feature>
<evidence type="ECO:0000313" key="3">
    <source>
        <dbReference type="Proteomes" id="UP000234240"/>
    </source>
</evidence>
<keyword evidence="3" id="KW-1185">Reference proteome</keyword>
<accession>A0A2N5E4B0</accession>
<name>A0A2N5E4B0_9GAMM</name>
<reference evidence="2 3" key="1">
    <citation type="submission" date="2017-12" db="EMBL/GenBank/DDBJ databases">
        <title>Characterization of six clinical isolates of Enterochimera gen. nov., a novel genus of the Yersiniaciae family and the three species Enterochimera arupensis sp. nov., Enterochimera coloradensis sp. nov, and Enterochimera californica sp. nov.</title>
        <authorList>
            <person name="Rossi A."/>
            <person name="Fisher M."/>
        </authorList>
    </citation>
    <scope>NUCLEOTIDE SEQUENCE [LARGE SCALE GENOMIC DNA]</scope>
    <source>
        <strain evidence="3">2015-Iso6</strain>
    </source>
</reference>
<evidence type="ECO:0008006" key="4">
    <source>
        <dbReference type="Google" id="ProtNLM"/>
    </source>
</evidence>
<dbReference type="EMBL" id="PJZF01000010">
    <property type="protein sequence ID" value="PLR35830.1"/>
    <property type="molecule type" value="Genomic_DNA"/>
</dbReference>
<dbReference type="AlphaFoldDB" id="A0A2N5E4B0"/>
<proteinExistence type="predicted"/>
<gene>
    <name evidence="2" type="ORF">CYR55_12725</name>
</gene>
<dbReference type="OrthoDB" id="6506129at2"/>
<keyword evidence="1" id="KW-0732">Signal</keyword>
<organism evidence="2 3">
    <name type="scientific">Chimaeribacter californicus</name>
    <dbReference type="NCBI Taxonomy" id="2060067"/>
    <lineage>
        <taxon>Bacteria</taxon>
        <taxon>Pseudomonadati</taxon>
        <taxon>Pseudomonadota</taxon>
        <taxon>Gammaproteobacteria</taxon>
        <taxon>Enterobacterales</taxon>
        <taxon>Yersiniaceae</taxon>
        <taxon>Chimaeribacter</taxon>
    </lineage>
</organism>
<feature type="signal peptide" evidence="1">
    <location>
        <begin position="1"/>
        <end position="30"/>
    </location>
</feature>
<comment type="caution">
    <text evidence="2">The sequence shown here is derived from an EMBL/GenBank/DDBJ whole genome shotgun (WGS) entry which is preliminary data.</text>
</comment>
<evidence type="ECO:0000313" key="2">
    <source>
        <dbReference type="EMBL" id="PLR35830.1"/>
    </source>
</evidence>
<evidence type="ECO:0000256" key="1">
    <source>
        <dbReference type="SAM" id="SignalP"/>
    </source>
</evidence>
<sequence>MKAVPRNVLHRWLGGLLCGLLVCSLSKSVAAPGRDPFAPQRQAPCADAASFTLGGILLDGAAQHAWLRDATGRWQKAMPALPIGTTGWRVEQVTAGGVTLAADPDRCPAPSPLRLQWETSNK</sequence>
<dbReference type="Proteomes" id="UP000234240">
    <property type="component" value="Unassembled WGS sequence"/>
</dbReference>
<protein>
    <recommendedName>
        <fullName evidence="4">DUF2531 domain-containing protein</fullName>
    </recommendedName>
</protein>